<dbReference type="AlphaFoldDB" id="A0A8S2XHX8"/>
<accession>A0A8S2XHX8</accession>
<evidence type="ECO:0000313" key="2">
    <source>
        <dbReference type="EMBL" id="CAF1652550.1"/>
    </source>
</evidence>
<dbReference type="Proteomes" id="UP000682733">
    <property type="component" value="Unassembled WGS sequence"/>
</dbReference>
<name>A0A8S2XHX8_9BILA</name>
<dbReference type="EMBL" id="CAJNOK010066719">
    <property type="protein sequence ID" value="CAF1652550.1"/>
    <property type="molecule type" value="Genomic_DNA"/>
</dbReference>
<feature type="non-terminal residue" evidence="3">
    <location>
        <position position="175"/>
    </location>
</feature>
<dbReference type="Proteomes" id="UP000677228">
    <property type="component" value="Unassembled WGS sequence"/>
</dbReference>
<sequence>FGTHYVSGVVVGALATTYTFIDKEFHSKYDSNTVKEQISLGFELASLKFSADIDGGERVREQMMQEFITHAQSNTTFLPVIQTLPGQFDWNVWSAKASQEPAVINRTLVSLSNLLSDYPEVKKHLQDTIDCYLKTGILPTLKQLNKQKRIKKRNVFPLIDGIDIVGCGYNIFTLE</sequence>
<evidence type="ECO:0000313" key="3">
    <source>
        <dbReference type="EMBL" id="CAF4501396.1"/>
    </source>
</evidence>
<gene>
    <name evidence="2" type="ORF">OVA965_LOCUS44899</name>
    <name evidence="3" type="ORF">TMI583_LOCUS47972</name>
</gene>
<proteinExistence type="predicted"/>
<dbReference type="PROSITE" id="PS51412">
    <property type="entry name" value="MACPF_2"/>
    <property type="match status" value="1"/>
</dbReference>
<evidence type="ECO:0000313" key="4">
    <source>
        <dbReference type="Proteomes" id="UP000682733"/>
    </source>
</evidence>
<comment type="caution">
    <text evidence="3">The sequence shown here is derived from an EMBL/GenBank/DDBJ whole genome shotgun (WGS) entry which is preliminary data.</text>
</comment>
<organism evidence="3 4">
    <name type="scientific">Didymodactylos carnosus</name>
    <dbReference type="NCBI Taxonomy" id="1234261"/>
    <lineage>
        <taxon>Eukaryota</taxon>
        <taxon>Metazoa</taxon>
        <taxon>Spiralia</taxon>
        <taxon>Gnathifera</taxon>
        <taxon>Rotifera</taxon>
        <taxon>Eurotatoria</taxon>
        <taxon>Bdelloidea</taxon>
        <taxon>Philodinida</taxon>
        <taxon>Philodinidae</taxon>
        <taxon>Didymodactylos</taxon>
    </lineage>
</organism>
<dbReference type="EMBL" id="CAJOBA010095462">
    <property type="protein sequence ID" value="CAF4501396.1"/>
    <property type="molecule type" value="Genomic_DNA"/>
</dbReference>
<evidence type="ECO:0000259" key="1">
    <source>
        <dbReference type="PROSITE" id="PS51412"/>
    </source>
</evidence>
<dbReference type="Pfam" id="PF01823">
    <property type="entry name" value="MACPF"/>
    <property type="match status" value="1"/>
</dbReference>
<protein>
    <recommendedName>
        <fullName evidence="1">MACPF domain-containing protein</fullName>
    </recommendedName>
</protein>
<feature type="domain" description="MACPF" evidence="1">
    <location>
        <begin position="1"/>
        <end position="148"/>
    </location>
</feature>
<dbReference type="InterPro" id="IPR020864">
    <property type="entry name" value="MACPF"/>
</dbReference>
<feature type="non-terminal residue" evidence="3">
    <location>
        <position position="1"/>
    </location>
</feature>
<reference evidence="3" key="1">
    <citation type="submission" date="2021-02" db="EMBL/GenBank/DDBJ databases">
        <authorList>
            <person name="Nowell W R."/>
        </authorList>
    </citation>
    <scope>NUCLEOTIDE SEQUENCE</scope>
</reference>